<evidence type="ECO:0008006" key="4">
    <source>
        <dbReference type="Google" id="ProtNLM"/>
    </source>
</evidence>
<reference evidence="2 3" key="1">
    <citation type="submission" date="2018-10" db="EMBL/GenBank/DDBJ databases">
        <title>Xanthobacter tagetidis genome sequencing and assembly.</title>
        <authorList>
            <person name="Maclea K.S."/>
            <person name="Goen A.E."/>
            <person name="Fatima S.A."/>
        </authorList>
    </citation>
    <scope>NUCLEOTIDE SEQUENCE [LARGE SCALE GENOMIC DNA]</scope>
    <source>
        <strain evidence="2 3">ATCC 700314</strain>
    </source>
</reference>
<evidence type="ECO:0000313" key="3">
    <source>
        <dbReference type="Proteomes" id="UP000269692"/>
    </source>
</evidence>
<dbReference type="AlphaFoldDB" id="A0A3L7AGC6"/>
<accession>A0A3L7AGC6</accession>
<feature type="chain" id="PRO_5018236322" description="Invasion associated locus B family protein" evidence="1">
    <location>
        <begin position="21"/>
        <end position="154"/>
    </location>
</feature>
<evidence type="ECO:0000256" key="1">
    <source>
        <dbReference type="SAM" id="SignalP"/>
    </source>
</evidence>
<evidence type="ECO:0000313" key="2">
    <source>
        <dbReference type="EMBL" id="RLP78462.1"/>
    </source>
</evidence>
<sequence>MPRLLFPLLALLAFTLPAAAQQKMTWHASETDQGGALVFGVPDTEEVAIFFLCDKGSEEIIVQPMIGTKGLAKDAAARAILTAGSVSRTFAGKAVADEDGGAVNVEAKGKMADLKALAKGGKQLTIETKGAKRQVTLDGAAAAVAQFETACKAK</sequence>
<organism evidence="2 3">
    <name type="scientific">Xanthobacter tagetidis</name>
    <dbReference type="NCBI Taxonomy" id="60216"/>
    <lineage>
        <taxon>Bacteria</taxon>
        <taxon>Pseudomonadati</taxon>
        <taxon>Pseudomonadota</taxon>
        <taxon>Alphaproteobacteria</taxon>
        <taxon>Hyphomicrobiales</taxon>
        <taxon>Xanthobacteraceae</taxon>
        <taxon>Xanthobacter</taxon>
    </lineage>
</organism>
<protein>
    <recommendedName>
        <fullName evidence="4">Invasion associated locus B family protein</fullName>
    </recommendedName>
</protein>
<keyword evidence="1" id="KW-0732">Signal</keyword>
<name>A0A3L7AGC6_9HYPH</name>
<dbReference type="Proteomes" id="UP000269692">
    <property type="component" value="Unassembled WGS sequence"/>
</dbReference>
<feature type="signal peptide" evidence="1">
    <location>
        <begin position="1"/>
        <end position="20"/>
    </location>
</feature>
<gene>
    <name evidence="2" type="ORF">D9R14_11705</name>
</gene>
<keyword evidence="3" id="KW-1185">Reference proteome</keyword>
<proteinExistence type="predicted"/>
<dbReference type="OrthoDB" id="8449043at2"/>
<dbReference type="EMBL" id="RCTF01000008">
    <property type="protein sequence ID" value="RLP78462.1"/>
    <property type="molecule type" value="Genomic_DNA"/>
</dbReference>
<comment type="caution">
    <text evidence="2">The sequence shown here is derived from an EMBL/GenBank/DDBJ whole genome shotgun (WGS) entry which is preliminary data.</text>
</comment>
<dbReference type="RefSeq" id="WP_121623514.1">
    <property type="nucleotide sequence ID" value="NZ_JACIIW010000001.1"/>
</dbReference>